<name>A0A0D1ZD73_9EURO</name>
<protein>
    <submittedName>
        <fullName evidence="1">Uncharacterized protein</fullName>
    </submittedName>
</protein>
<dbReference type="EMBL" id="KN847044">
    <property type="protein sequence ID" value="KIW25706.1"/>
    <property type="molecule type" value="Genomic_DNA"/>
</dbReference>
<sequence>MNSLRPWTTQETNVAFALFEELRETDKVVRLTEIAWKVKSFLEVMARESDTTAFSYRQVYNKLVFQGMKIFPKPKKATEALLEFGLFASFSESQRGQMRKDLQAARQLLRGCADGNDGNPCEETLPERGRQVIHLALIIN</sequence>
<evidence type="ECO:0000313" key="1">
    <source>
        <dbReference type="EMBL" id="KIW25706.1"/>
    </source>
</evidence>
<dbReference type="Proteomes" id="UP000054466">
    <property type="component" value="Unassembled WGS sequence"/>
</dbReference>
<dbReference type="GeneID" id="27348057"/>
<reference evidence="1 2" key="1">
    <citation type="submission" date="2015-01" db="EMBL/GenBank/DDBJ databases">
        <title>The Genome Sequence of Cladophialophora immunda CBS83496.</title>
        <authorList>
            <consortium name="The Broad Institute Genomics Platform"/>
            <person name="Cuomo C."/>
            <person name="de Hoog S."/>
            <person name="Gorbushina A."/>
            <person name="Stielow B."/>
            <person name="Teixiera M."/>
            <person name="Abouelleil A."/>
            <person name="Chapman S.B."/>
            <person name="Priest M."/>
            <person name="Young S.K."/>
            <person name="Wortman J."/>
            <person name="Nusbaum C."/>
            <person name="Birren B."/>
        </authorList>
    </citation>
    <scope>NUCLEOTIDE SEQUENCE [LARGE SCALE GENOMIC DNA]</scope>
    <source>
        <strain evidence="1 2">CBS 83496</strain>
    </source>
</reference>
<dbReference type="AlphaFoldDB" id="A0A0D1ZD73"/>
<dbReference type="HOGENOM" id="CLU_1834955_0_0_1"/>
<dbReference type="VEuPathDB" id="FungiDB:PV07_08863"/>
<evidence type="ECO:0000313" key="2">
    <source>
        <dbReference type="Proteomes" id="UP000054466"/>
    </source>
</evidence>
<keyword evidence="2" id="KW-1185">Reference proteome</keyword>
<accession>A0A0D1ZD73</accession>
<gene>
    <name evidence="1" type="ORF">PV07_08863</name>
</gene>
<organism evidence="1 2">
    <name type="scientific">Cladophialophora immunda</name>
    <dbReference type="NCBI Taxonomy" id="569365"/>
    <lineage>
        <taxon>Eukaryota</taxon>
        <taxon>Fungi</taxon>
        <taxon>Dikarya</taxon>
        <taxon>Ascomycota</taxon>
        <taxon>Pezizomycotina</taxon>
        <taxon>Eurotiomycetes</taxon>
        <taxon>Chaetothyriomycetidae</taxon>
        <taxon>Chaetothyriales</taxon>
        <taxon>Herpotrichiellaceae</taxon>
        <taxon>Cladophialophora</taxon>
    </lineage>
</organism>
<proteinExistence type="predicted"/>
<dbReference type="RefSeq" id="XP_016245922.1">
    <property type="nucleotide sequence ID" value="XM_016396066.1"/>
</dbReference>